<accession>A0A285NRZ6</accession>
<evidence type="ECO:0000256" key="14">
    <source>
        <dbReference type="HAMAP-Rule" id="MF_00052"/>
    </source>
</evidence>
<reference evidence="19" key="1">
    <citation type="submission" date="2017-09" db="EMBL/GenBank/DDBJ databases">
        <authorList>
            <person name="Varghese N."/>
            <person name="Submissions S."/>
        </authorList>
    </citation>
    <scope>NUCLEOTIDE SEQUENCE [LARGE SCALE GENOMIC DNA]</scope>
    <source>
        <strain evidence="19">DSM 2913</strain>
    </source>
</reference>
<feature type="binding site" evidence="14 15">
    <location>
        <position position="19"/>
    </location>
    <ligand>
        <name>a divalent metal cation</name>
        <dbReference type="ChEBI" id="CHEBI:60240"/>
    </ligand>
</feature>
<evidence type="ECO:0000256" key="5">
    <source>
        <dbReference type="ARBA" id="ARBA00007383"/>
    </source>
</evidence>
<dbReference type="GO" id="GO:0005737">
    <property type="term" value="C:cytoplasm"/>
    <property type="evidence" value="ECO:0007669"/>
    <property type="project" value="UniProtKB-SubCell"/>
</dbReference>
<comment type="catalytic activity">
    <reaction evidence="1 14 15 16">
        <text>Endonucleolytic cleavage to 5'-phosphomonoester.</text>
        <dbReference type="EC" id="3.1.26.4"/>
    </reaction>
</comment>
<evidence type="ECO:0000256" key="3">
    <source>
        <dbReference type="ARBA" id="ARBA00004065"/>
    </source>
</evidence>
<dbReference type="PANTHER" id="PTHR10954:SF18">
    <property type="entry name" value="RIBONUCLEASE HII"/>
    <property type="match status" value="1"/>
</dbReference>
<evidence type="ECO:0000313" key="18">
    <source>
        <dbReference type="EMBL" id="SNZ12284.1"/>
    </source>
</evidence>
<dbReference type="GO" id="GO:0030145">
    <property type="term" value="F:manganese ion binding"/>
    <property type="evidence" value="ECO:0007669"/>
    <property type="project" value="UniProtKB-UniRule"/>
</dbReference>
<comment type="function">
    <text evidence="3 14 16">Endonuclease that specifically degrades the RNA of RNA-DNA hybrids.</text>
</comment>
<dbReference type="PANTHER" id="PTHR10954">
    <property type="entry name" value="RIBONUCLEASE H2 SUBUNIT A"/>
    <property type="match status" value="1"/>
</dbReference>
<dbReference type="RefSeq" id="WP_096600855.1">
    <property type="nucleotide sequence ID" value="NZ_OBEN01000001.1"/>
</dbReference>
<evidence type="ECO:0000259" key="17">
    <source>
        <dbReference type="PROSITE" id="PS51975"/>
    </source>
</evidence>
<dbReference type="PROSITE" id="PS51975">
    <property type="entry name" value="RNASE_H_2"/>
    <property type="match status" value="1"/>
</dbReference>
<comment type="subcellular location">
    <subcellularLocation>
        <location evidence="4 14">Cytoplasm</location>
    </subcellularLocation>
</comment>
<evidence type="ECO:0000256" key="4">
    <source>
        <dbReference type="ARBA" id="ARBA00004496"/>
    </source>
</evidence>
<evidence type="ECO:0000256" key="10">
    <source>
        <dbReference type="ARBA" id="ARBA00022723"/>
    </source>
</evidence>
<dbReference type="GO" id="GO:0003723">
    <property type="term" value="F:RNA binding"/>
    <property type="evidence" value="ECO:0007669"/>
    <property type="project" value="UniProtKB-UniRule"/>
</dbReference>
<dbReference type="NCBIfam" id="NF000595">
    <property type="entry name" value="PRK00015.1-3"/>
    <property type="match status" value="1"/>
</dbReference>
<evidence type="ECO:0000256" key="6">
    <source>
        <dbReference type="ARBA" id="ARBA00012180"/>
    </source>
</evidence>
<feature type="domain" description="RNase H type-2" evidence="17">
    <location>
        <begin position="13"/>
        <end position="191"/>
    </location>
</feature>
<proteinExistence type="inferred from homology"/>
<evidence type="ECO:0000256" key="8">
    <source>
        <dbReference type="ARBA" id="ARBA00022490"/>
    </source>
</evidence>
<dbReference type="SUPFAM" id="SSF53098">
    <property type="entry name" value="Ribonuclease H-like"/>
    <property type="match status" value="1"/>
</dbReference>
<keyword evidence="12 14" id="KW-0378">Hydrolase</keyword>
<evidence type="ECO:0000313" key="19">
    <source>
        <dbReference type="Proteomes" id="UP000218627"/>
    </source>
</evidence>
<protein>
    <recommendedName>
        <fullName evidence="7 14">Ribonuclease HII</fullName>
        <shortName evidence="14">RNase HII</shortName>
        <ecNumber evidence="6 14">3.1.26.4</ecNumber>
    </recommendedName>
</protein>
<dbReference type="GO" id="GO:0004523">
    <property type="term" value="F:RNA-DNA hybrid ribonuclease activity"/>
    <property type="evidence" value="ECO:0007669"/>
    <property type="project" value="UniProtKB-UniRule"/>
</dbReference>
<evidence type="ECO:0000256" key="9">
    <source>
        <dbReference type="ARBA" id="ARBA00022722"/>
    </source>
</evidence>
<dbReference type="Gene3D" id="3.30.420.10">
    <property type="entry name" value="Ribonuclease H-like superfamily/Ribonuclease H"/>
    <property type="match status" value="1"/>
</dbReference>
<evidence type="ECO:0000256" key="11">
    <source>
        <dbReference type="ARBA" id="ARBA00022759"/>
    </source>
</evidence>
<dbReference type="Proteomes" id="UP000218627">
    <property type="component" value="Unassembled WGS sequence"/>
</dbReference>
<dbReference type="EC" id="3.1.26.4" evidence="6 14"/>
<comment type="similarity">
    <text evidence="5 14 16">Belongs to the RNase HII family.</text>
</comment>
<dbReference type="InterPro" id="IPR012337">
    <property type="entry name" value="RNaseH-like_sf"/>
</dbReference>
<dbReference type="InterPro" id="IPR036397">
    <property type="entry name" value="RNaseH_sf"/>
</dbReference>
<gene>
    <name evidence="14" type="primary">rnhB</name>
    <name evidence="18" type="ORF">SAMN06265353_0522</name>
</gene>
<sequence>MIEYELSFWEKNLIVAGVDEAGRGPLAGPVVAVAVILPPFTEPFIDKDSKKMSPKERESAYELIKAKALAIGTAVVDSVVIDRINILQATKLAMKRALEDLKHPFDVVITDHVKLEGYNCLPLVKGDEKSLSCACASIVAKVLRDKIMEHYHRVFPEYDFRRHKGYPTSRHRELLKRYGITDIHRKSFRVR</sequence>
<dbReference type="OrthoDB" id="9803420at2"/>
<comment type="cofactor">
    <cofactor evidence="14 15">
        <name>Mn(2+)</name>
        <dbReference type="ChEBI" id="CHEBI:29035"/>
    </cofactor>
    <cofactor evidence="14 15">
        <name>Mg(2+)</name>
        <dbReference type="ChEBI" id="CHEBI:18420"/>
    </cofactor>
    <text evidence="14 15">Manganese or magnesium. Binds 1 divalent metal ion per monomer in the absence of substrate. May bind a second metal ion after substrate binding.</text>
</comment>
<evidence type="ECO:0000256" key="16">
    <source>
        <dbReference type="RuleBase" id="RU003515"/>
    </source>
</evidence>
<dbReference type="InterPro" id="IPR001352">
    <property type="entry name" value="RNase_HII/HIII"/>
</dbReference>
<keyword evidence="8 14" id="KW-0963">Cytoplasm</keyword>
<evidence type="ECO:0000256" key="13">
    <source>
        <dbReference type="ARBA" id="ARBA00023211"/>
    </source>
</evidence>
<evidence type="ECO:0000256" key="12">
    <source>
        <dbReference type="ARBA" id="ARBA00022801"/>
    </source>
</evidence>
<evidence type="ECO:0000256" key="2">
    <source>
        <dbReference type="ARBA" id="ARBA00001946"/>
    </source>
</evidence>
<keyword evidence="10 14" id="KW-0479">Metal-binding</keyword>
<dbReference type="GO" id="GO:0006298">
    <property type="term" value="P:mismatch repair"/>
    <property type="evidence" value="ECO:0007669"/>
    <property type="project" value="TreeGrafter"/>
</dbReference>
<comment type="cofactor">
    <cofactor evidence="2">
        <name>Mg(2+)</name>
        <dbReference type="ChEBI" id="CHEBI:18420"/>
    </cofactor>
</comment>
<dbReference type="Pfam" id="PF01351">
    <property type="entry name" value="RNase_HII"/>
    <property type="match status" value="1"/>
</dbReference>
<dbReference type="GO" id="GO:0043137">
    <property type="term" value="P:DNA replication, removal of RNA primer"/>
    <property type="evidence" value="ECO:0007669"/>
    <property type="project" value="TreeGrafter"/>
</dbReference>
<dbReference type="GO" id="GO:0032299">
    <property type="term" value="C:ribonuclease H2 complex"/>
    <property type="evidence" value="ECO:0007669"/>
    <property type="project" value="TreeGrafter"/>
</dbReference>
<dbReference type="CDD" id="cd07182">
    <property type="entry name" value="RNase_HII_bacteria_HII_like"/>
    <property type="match status" value="1"/>
</dbReference>
<keyword evidence="19" id="KW-1185">Reference proteome</keyword>
<dbReference type="EMBL" id="OBEN01000001">
    <property type="protein sequence ID" value="SNZ12284.1"/>
    <property type="molecule type" value="Genomic_DNA"/>
</dbReference>
<dbReference type="InterPro" id="IPR024567">
    <property type="entry name" value="RNase_HII/HIII_dom"/>
</dbReference>
<organism evidence="18 19">
    <name type="scientific">Hydrogenobacter hydrogenophilus</name>
    <dbReference type="NCBI Taxonomy" id="35835"/>
    <lineage>
        <taxon>Bacteria</taxon>
        <taxon>Pseudomonadati</taxon>
        <taxon>Aquificota</taxon>
        <taxon>Aquificia</taxon>
        <taxon>Aquificales</taxon>
        <taxon>Aquificaceae</taxon>
        <taxon>Hydrogenobacter</taxon>
    </lineage>
</organism>
<evidence type="ECO:0000256" key="1">
    <source>
        <dbReference type="ARBA" id="ARBA00000077"/>
    </source>
</evidence>
<evidence type="ECO:0000256" key="15">
    <source>
        <dbReference type="PROSITE-ProRule" id="PRU01319"/>
    </source>
</evidence>
<dbReference type="AlphaFoldDB" id="A0A285NRZ6"/>
<dbReference type="InterPro" id="IPR022898">
    <property type="entry name" value="RNase_HII"/>
</dbReference>
<keyword evidence="9 14" id="KW-0540">Nuclease</keyword>
<evidence type="ECO:0000256" key="7">
    <source>
        <dbReference type="ARBA" id="ARBA00019179"/>
    </source>
</evidence>
<feature type="binding site" evidence="14 15">
    <location>
        <position position="111"/>
    </location>
    <ligand>
        <name>a divalent metal cation</name>
        <dbReference type="ChEBI" id="CHEBI:60240"/>
    </ligand>
</feature>
<keyword evidence="11 14" id="KW-0255">Endonuclease</keyword>
<dbReference type="HAMAP" id="MF_00052_B">
    <property type="entry name" value="RNase_HII_B"/>
    <property type="match status" value="1"/>
</dbReference>
<name>A0A285NRZ6_9AQUI</name>
<feature type="binding site" evidence="14 15">
    <location>
        <position position="20"/>
    </location>
    <ligand>
        <name>a divalent metal cation</name>
        <dbReference type="ChEBI" id="CHEBI:60240"/>
    </ligand>
</feature>
<keyword evidence="13 14" id="KW-0464">Manganese</keyword>